<gene>
    <name evidence="2" type="ORF">BPAE_0006g00960</name>
</gene>
<keyword evidence="3" id="KW-1185">Reference proteome</keyword>
<feature type="transmembrane region" description="Helical" evidence="1">
    <location>
        <begin position="7"/>
        <end position="29"/>
    </location>
</feature>
<reference evidence="2 3" key="1">
    <citation type="submission" date="2017-12" db="EMBL/GenBank/DDBJ databases">
        <title>Comparative genomics of Botrytis spp.</title>
        <authorList>
            <person name="Valero-Jimenez C.A."/>
            <person name="Tapia P."/>
            <person name="Veloso J."/>
            <person name="Silva-Moreno E."/>
            <person name="Staats M."/>
            <person name="Valdes J.H."/>
            <person name="Van Kan J.A.L."/>
        </authorList>
    </citation>
    <scope>NUCLEOTIDE SEQUENCE [LARGE SCALE GENOMIC DNA]</scope>
    <source>
        <strain evidence="2 3">Bp0003</strain>
    </source>
</reference>
<proteinExistence type="predicted"/>
<sequence>MNSLFRCFLSIIITTTITTTIIITIHLIIPTNRSCSRRLASFEARRVLESARANTIAISEAVLKRQLPITDYYRAYWLEVAAETAFIAIQRGLGHFTR</sequence>
<comment type="caution">
    <text evidence="2">The sequence shown here is derived from an EMBL/GenBank/DDBJ whole genome shotgun (WGS) entry which is preliminary data.</text>
</comment>
<accession>A0A4Z1G008</accession>
<keyword evidence="1" id="KW-0812">Transmembrane</keyword>
<dbReference type="EMBL" id="PQXI01000006">
    <property type="protein sequence ID" value="TGO30356.1"/>
    <property type="molecule type" value="Genomic_DNA"/>
</dbReference>
<dbReference type="Proteomes" id="UP000297910">
    <property type="component" value="Unassembled WGS sequence"/>
</dbReference>
<organism evidence="2 3">
    <name type="scientific">Botrytis paeoniae</name>
    <dbReference type="NCBI Taxonomy" id="278948"/>
    <lineage>
        <taxon>Eukaryota</taxon>
        <taxon>Fungi</taxon>
        <taxon>Dikarya</taxon>
        <taxon>Ascomycota</taxon>
        <taxon>Pezizomycotina</taxon>
        <taxon>Leotiomycetes</taxon>
        <taxon>Helotiales</taxon>
        <taxon>Sclerotiniaceae</taxon>
        <taxon>Botrytis</taxon>
    </lineage>
</organism>
<keyword evidence="1" id="KW-1133">Transmembrane helix</keyword>
<protein>
    <submittedName>
        <fullName evidence="2">Uncharacterized protein</fullName>
    </submittedName>
</protein>
<evidence type="ECO:0000313" key="3">
    <source>
        <dbReference type="Proteomes" id="UP000297910"/>
    </source>
</evidence>
<name>A0A4Z1G008_9HELO</name>
<evidence type="ECO:0000313" key="2">
    <source>
        <dbReference type="EMBL" id="TGO30356.1"/>
    </source>
</evidence>
<keyword evidence="1" id="KW-0472">Membrane</keyword>
<dbReference type="AlphaFoldDB" id="A0A4Z1G008"/>
<evidence type="ECO:0000256" key="1">
    <source>
        <dbReference type="SAM" id="Phobius"/>
    </source>
</evidence>